<organism evidence="2 3">
    <name type="scientific">Novosphingobium panipatense</name>
    <dbReference type="NCBI Taxonomy" id="428991"/>
    <lineage>
        <taxon>Bacteria</taxon>
        <taxon>Pseudomonadati</taxon>
        <taxon>Pseudomonadota</taxon>
        <taxon>Alphaproteobacteria</taxon>
        <taxon>Sphingomonadales</taxon>
        <taxon>Sphingomonadaceae</taxon>
        <taxon>Novosphingobium</taxon>
    </lineage>
</organism>
<keyword evidence="2" id="KW-0503">Monooxygenase</keyword>
<dbReference type="EMBL" id="FXUI01000006">
    <property type="protein sequence ID" value="SMP71992.1"/>
    <property type="molecule type" value="Genomic_DNA"/>
</dbReference>
<gene>
    <name evidence="2" type="ORF">SAMN06296065_10697</name>
</gene>
<dbReference type="Proteomes" id="UP001157910">
    <property type="component" value="Unassembled WGS sequence"/>
</dbReference>
<protein>
    <submittedName>
        <fullName evidence="2">Quinol monooxygenase YgiN</fullName>
    </submittedName>
</protein>
<name>A0ABY1QKZ8_9SPHN</name>
<accession>A0ABY1QKZ8</accession>
<evidence type="ECO:0000313" key="2">
    <source>
        <dbReference type="EMBL" id="SMP71992.1"/>
    </source>
</evidence>
<dbReference type="SUPFAM" id="SSF54909">
    <property type="entry name" value="Dimeric alpha+beta barrel"/>
    <property type="match status" value="1"/>
</dbReference>
<dbReference type="GO" id="GO:0004497">
    <property type="term" value="F:monooxygenase activity"/>
    <property type="evidence" value="ECO:0007669"/>
    <property type="project" value="UniProtKB-KW"/>
</dbReference>
<dbReference type="InterPro" id="IPR007138">
    <property type="entry name" value="ABM_dom"/>
</dbReference>
<evidence type="ECO:0000259" key="1">
    <source>
        <dbReference type="PROSITE" id="PS51725"/>
    </source>
</evidence>
<feature type="domain" description="ABM" evidence="1">
    <location>
        <begin position="6"/>
        <end position="95"/>
    </location>
</feature>
<dbReference type="PROSITE" id="PS51725">
    <property type="entry name" value="ABM"/>
    <property type="match status" value="1"/>
</dbReference>
<keyword evidence="2" id="KW-0560">Oxidoreductase</keyword>
<keyword evidence="3" id="KW-1185">Reference proteome</keyword>
<dbReference type="Gene3D" id="3.30.70.100">
    <property type="match status" value="1"/>
</dbReference>
<dbReference type="InterPro" id="IPR011008">
    <property type="entry name" value="Dimeric_a/b-barrel"/>
</dbReference>
<sequence length="100" mass="11730">MAIAAKSFIARLRTRPEKRADMIALQSELRELVFENEPDALIYELFQSETDPDLFQIVATFRDEAAYEKHMHIDFHDRLVPPILSCLAEDMKLDFYRALQ</sequence>
<dbReference type="RefSeq" id="WP_233204179.1">
    <property type="nucleotide sequence ID" value="NZ_FXUI01000006.1"/>
</dbReference>
<dbReference type="Pfam" id="PF03992">
    <property type="entry name" value="ABM"/>
    <property type="match status" value="1"/>
</dbReference>
<reference evidence="2 3" key="1">
    <citation type="submission" date="2017-05" db="EMBL/GenBank/DDBJ databases">
        <authorList>
            <person name="Varghese N."/>
            <person name="Submissions S."/>
        </authorList>
    </citation>
    <scope>NUCLEOTIDE SEQUENCE [LARGE SCALE GENOMIC DNA]</scope>
    <source>
        <strain evidence="2 3">SM16</strain>
    </source>
</reference>
<comment type="caution">
    <text evidence="2">The sequence shown here is derived from an EMBL/GenBank/DDBJ whole genome shotgun (WGS) entry which is preliminary data.</text>
</comment>
<evidence type="ECO:0000313" key="3">
    <source>
        <dbReference type="Proteomes" id="UP001157910"/>
    </source>
</evidence>
<proteinExistence type="predicted"/>